<comment type="subcellular location">
    <subcellularLocation>
        <location evidence="1">Cell membrane</location>
        <topology evidence="1">Multi-pass membrane protein</topology>
    </subcellularLocation>
</comment>
<keyword evidence="5 7" id="KW-1133">Transmembrane helix</keyword>
<keyword evidence="4 7" id="KW-0812">Transmembrane</keyword>
<organism evidence="9 10">
    <name type="scientific">Romboutsia hominis</name>
    <dbReference type="NCBI Taxonomy" id="1507512"/>
    <lineage>
        <taxon>Bacteria</taxon>
        <taxon>Bacillati</taxon>
        <taxon>Bacillota</taxon>
        <taxon>Clostridia</taxon>
        <taxon>Peptostreptococcales</taxon>
        <taxon>Peptostreptococcaceae</taxon>
        <taxon>Romboutsia</taxon>
    </lineage>
</organism>
<keyword evidence="10" id="KW-1185">Reference proteome</keyword>
<evidence type="ECO:0000256" key="3">
    <source>
        <dbReference type="ARBA" id="ARBA00022475"/>
    </source>
</evidence>
<dbReference type="AlphaFoldDB" id="A0A2P2BU92"/>
<dbReference type="Proteomes" id="UP000245695">
    <property type="component" value="Chromosome 1"/>
</dbReference>
<dbReference type="RefSeq" id="WP_166505973.1">
    <property type="nucleotide sequence ID" value="NZ_JAKNTL010000007.1"/>
</dbReference>
<dbReference type="GO" id="GO:0005886">
    <property type="term" value="C:plasma membrane"/>
    <property type="evidence" value="ECO:0007669"/>
    <property type="project" value="UniProtKB-SubCell"/>
</dbReference>
<feature type="domain" description="VTT" evidence="8">
    <location>
        <begin position="32"/>
        <end position="158"/>
    </location>
</feature>
<dbReference type="EMBL" id="LN650648">
    <property type="protein sequence ID" value="CEI73909.1"/>
    <property type="molecule type" value="Genomic_DNA"/>
</dbReference>
<dbReference type="PANTHER" id="PTHR42709:SF6">
    <property type="entry name" value="UNDECAPRENYL PHOSPHATE TRANSPORTER A"/>
    <property type="match status" value="1"/>
</dbReference>
<keyword evidence="3" id="KW-1003">Cell membrane</keyword>
<comment type="similarity">
    <text evidence="2">Belongs to the DedA family.</text>
</comment>
<proteinExistence type="inferred from homology"/>
<dbReference type="Pfam" id="PF09335">
    <property type="entry name" value="VTT_dom"/>
    <property type="match status" value="1"/>
</dbReference>
<gene>
    <name evidence="9" type="ORF">FRIFI_2383</name>
</gene>
<evidence type="ECO:0000313" key="9">
    <source>
        <dbReference type="EMBL" id="CEI73909.1"/>
    </source>
</evidence>
<protein>
    <submittedName>
        <fullName evidence="9">DedA protein</fullName>
    </submittedName>
</protein>
<evidence type="ECO:0000256" key="6">
    <source>
        <dbReference type="ARBA" id="ARBA00023136"/>
    </source>
</evidence>
<feature type="transmembrane region" description="Helical" evidence="7">
    <location>
        <begin position="50"/>
        <end position="73"/>
    </location>
</feature>
<evidence type="ECO:0000259" key="8">
    <source>
        <dbReference type="Pfam" id="PF09335"/>
    </source>
</evidence>
<dbReference type="PANTHER" id="PTHR42709">
    <property type="entry name" value="ALKALINE PHOSPHATASE LIKE PROTEIN"/>
    <property type="match status" value="1"/>
</dbReference>
<reference evidence="9 10" key="1">
    <citation type="submission" date="2014-09" db="EMBL/GenBank/DDBJ databases">
        <authorList>
            <person name="Hornung B.V."/>
        </authorList>
    </citation>
    <scope>NUCLEOTIDE SEQUENCE [LARGE SCALE GENOMIC DNA]</scope>
    <source>
        <strain evidence="9 10">FRIFI</strain>
    </source>
</reference>
<dbReference type="InterPro" id="IPR051311">
    <property type="entry name" value="DedA_domain"/>
</dbReference>
<feature type="transmembrane region" description="Helical" evidence="7">
    <location>
        <begin position="166"/>
        <end position="191"/>
    </location>
</feature>
<accession>A0A2P2BU92</accession>
<evidence type="ECO:0000256" key="7">
    <source>
        <dbReference type="SAM" id="Phobius"/>
    </source>
</evidence>
<feature type="transmembrane region" description="Helical" evidence="7">
    <location>
        <begin position="135"/>
        <end position="160"/>
    </location>
</feature>
<evidence type="ECO:0000256" key="1">
    <source>
        <dbReference type="ARBA" id="ARBA00004651"/>
    </source>
</evidence>
<evidence type="ECO:0000313" key="10">
    <source>
        <dbReference type="Proteomes" id="UP000245695"/>
    </source>
</evidence>
<feature type="transmembrane region" description="Helical" evidence="7">
    <location>
        <begin position="12"/>
        <end position="30"/>
    </location>
</feature>
<evidence type="ECO:0000256" key="5">
    <source>
        <dbReference type="ARBA" id="ARBA00022989"/>
    </source>
</evidence>
<sequence length="203" mass="22456">MTLEQFLEVFIREYGLISMFLLVALEYANFPLPSEVVLPLIGMVGASYDINFVTILITTTIAGIVGSLLNYWLGAKFGDGLLDYIRKKFPKTKKSLSASYNFIKKYNKSAIMLSRFVPVARTAISLVAGTVKMNVWYFILYSSIGILFWNLVLIGGGYFIGNKVLASGGIINTIVMVTAVLVVGIVIILFIKNIKKSKCKSKN</sequence>
<evidence type="ECO:0000256" key="2">
    <source>
        <dbReference type="ARBA" id="ARBA00010792"/>
    </source>
</evidence>
<dbReference type="InterPro" id="IPR032816">
    <property type="entry name" value="VTT_dom"/>
</dbReference>
<evidence type="ECO:0000256" key="4">
    <source>
        <dbReference type="ARBA" id="ARBA00022692"/>
    </source>
</evidence>
<dbReference type="KEGG" id="rhom:FRIFI_2383"/>
<name>A0A2P2BU92_9FIRM</name>
<keyword evidence="6 7" id="KW-0472">Membrane</keyword>